<comment type="caution">
    <text evidence="2">The sequence shown here is derived from an EMBL/GenBank/DDBJ whole genome shotgun (WGS) entry which is preliminary data.</text>
</comment>
<proteinExistence type="predicted"/>
<dbReference type="OrthoDB" id="2677881at2"/>
<dbReference type="InterPro" id="IPR012854">
    <property type="entry name" value="Cu_amine_oxidase-like_N"/>
</dbReference>
<evidence type="ECO:0000313" key="2">
    <source>
        <dbReference type="EMBL" id="OEF99926.1"/>
    </source>
</evidence>
<dbReference type="EMBL" id="MIJF01000012">
    <property type="protein sequence ID" value="OEF99926.1"/>
    <property type="molecule type" value="Genomic_DNA"/>
</dbReference>
<reference evidence="2 3" key="1">
    <citation type="submission" date="2016-09" db="EMBL/GenBank/DDBJ databases">
        <title>Draft genome sequence for the type strain of Vulcanibacillus modesticaldus BR, a strictly anaerobic, moderately thermophilic, and nitrate-reducing bacterium from deep sea-hydrothermal vents of the Mid-Atlantic Ridge.</title>
        <authorList>
            <person name="Abin C.A."/>
            <person name="Hollibaugh J.T."/>
        </authorList>
    </citation>
    <scope>NUCLEOTIDE SEQUENCE [LARGE SCALE GENOMIC DNA]</scope>
    <source>
        <strain evidence="2 3">BR</strain>
    </source>
</reference>
<protein>
    <recommendedName>
        <fullName evidence="1">Copper amine oxidase-like N-terminal domain-containing protein</fullName>
    </recommendedName>
</protein>
<dbReference type="SUPFAM" id="SSF55383">
    <property type="entry name" value="Copper amine oxidase, domain N"/>
    <property type="match status" value="1"/>
</dbReference>
<sequence length="212" mass="24386">MKKKIILLISLIFLFNVVTVYAGSAIYGYFYGYDKVKVFIDGEEVISKVPAFIIDNTTVMPLRAIAESLDVIVTWDDEEQTARLIKPNVNMQFTANPVFDKEKRTYVVYSPFGKIPKNQRYHFSFHVYSEIDNLPYENVQIRVLLKDPDGEVVAEGFAQSFDATEENSLQYINFFQNIDFIKTGNYSVELQLSSESTQNEFVKIGEKLILVK</sequence>
<accession>A0A1D2YWA1</accession>
<evidence type="ECO:0000259" key="1">
    <source>
        <dbReference type="Pfam" id="PF07833"/>
    </source>
</evidence>
<dbReference type="STRING" id="337097.BHF71_07405"/>
<name>A0A1D2YWA1_9BACI</name>
<dbReference type="Pfam" id="PF07833">
    <property type="entry name" value="Cu_amine_oxidN1"/>
    <property type="match status" value="1"/>
</dbReference>
<dbReference type="Proteomes" id="UP000243739">
    <property type="component" value="Unassembled WGS sequence"/>
</dbReference>
<gene>
    <name evidence="2" type="ORF">BHF71_07405</name>
</gene>
<dbReference type="RefSeq" id="WP_069656231.1">
    <property type="nucleotide sequence ID" value="NZ_MIJF01000012.1"/>
</dbReference>
<dbReference type="InterPro" id="IPR036582">
    <property type="entry name" value="Mao_N_sf"/>
</dbReference>
<keyword evidence="3" id="KW-1185">Reference proteome</keyword>
<dbReference type="Gene3D" id="3.30.457.10">
    <property type="entry name" value="Copper amine oxidase-like, N-terminal domain"/>
    <property type="match status" value="1"/>
</dbReference>
<feature type="domain" description="Copper amine oxidase-like N-terminal" evidence="1">
    <location>
        <begin position="40"/>
        <end position="96"/>
    </location>
</feature>
<dbReference type="AlphaFoldDB" id="A0A1D2YWA1"/>
<organism evidence="2 3">
    <name type="scientific">Vulcanibacillus modesticaldus</name>
    <dbReference type="NCBI Taxonomy" id="337097"/>
    <lineage>
        <taxon>Bacteria</taxon>
        <taxon>Bacillati</taxon>
        <taxon>Bacillota</taxon>
        <taxon>Bacilli</taxon>
        <taxon>Bacillales</taxon>
        <taxon>Bacillaceae</taxon>
        <taxon>Vulcanibacillus</taxon>
    </lineage>
</organism>
<evidence type="ECO:0000313" key="3">
    <source>
        <dbReference type="Proteomes" id="UP000243739"/>
    </source>
</evidence>